<dbReference type="AlphaFoldDB" id="A0A090AC18"/>
<dbReference type="InterPro" id="IPR003564">
    <property type="entry name" value="DHNTPase"/>
</dbReference>
<dbReference type="NCBIfam" id="NF006961">
    <property type="entry name" value="PRK09438.1"/>
    <property type="match status" value="1"/>
</dbReference>
<organism evidence="5 6">
    <name type="scientific">Thioploca ingrica</name>
    <dbReference type="NCBI Taxonomy" id="40754"/>
    <lineage>
        <taxon>Bacteria</taxon>
        <taxon>Pseudomonadati</taxon>
        <taxon>Pseudomonadota</taxon>
        <taxon>Gammaproteobacteria</taxon>
        <taxon>Thiotrichales</taxon>
        <taxon>Thiotrichaceae</taxon>
        <taxon>Thioploca</taxon>
    </lineage>
</organism>
<dbReference type="InterPro" id="IPR015797">
    <property type="entry name" value="NUDIX_hydrolase-like_dom_sf"/>
</dbReference>
<dbReference type="InterPro" id="IPR020084">
    <property type="entry name" value="NUDIX_hydrolase_CS"/>
</dbReference>
<reference evidence="5 6" key="1">
    <citation type="journal article" date="2014" name="ISME J.">
        <title>Ecophysiology of Thioploca ingrica as revealed by the complete genome sequence supplemented with proteomic evidence.</title>
        <authorList>
            <person name="Kojima H."/>
            <person name="Ogura Y."/>
            <person name="Yamamoto N."/>
            <person name="Togashi T."/>
            <person name="Mori H."/>
            <person name="Watanabe T."/>
            <person name="Nemoto F."/>
            <person name="Kurokawa K."/>
            <person name="Hayashi T."/>
            <person name="Fukui M."/>
        </authorList>
    </citation>
    <scope>NUCLEOTIDE SEQUENCE [LARGE SCALE GENOMIC DNA]</scope>
</reference>
<dbReference type="GO" id="GO:0046872">
    <property type="term" value="F:metal ion binding"/>
    <property type="evidence" value="ECO:0007669"/>
    <property type="project" value="UniProtKB-KW"/>
</dbReference>
<feature type="binding site" evidence="2">
    <location>
        <position position="41"/>
    </location>
    <ligand>
        <name>substrate</name>
    </ligand>
</feature>
<dbReference type="SUPFAM" id="SSF55811">
    <property type="entry name" value="Nudix"/>
    <property type="match status" value="1"/>
</dbReference>
<feature type="binding site" evidence="3">
    <location>
        <position position="117"/>
    </location>
    <ligand>
        <name>Mg(2+)</name>
        <dbReference type="ChEBI" id="CHEBI:18420"/>
    </ligand>
</feature>
<feature type="binding site" evidence="2">
    <location>
        <position position="135"/>
    </location>
    <ligand>
        <name>substrate</name>
    </ligand>
</feature>
<dbReference type="Pfam" id="PF00293">
    <property type="entry name" value="NUDIX"/>
    <property type="match status" value="1"/>
</dbReference>
<dbReference type="GO" id="GO:0008828">
    <property type="term" value="F:dATP diphosphatase activity"/>
    <property type="evidence" value="ECO:0007669"/>
    <property type="project" value="InterPro"/>
</dbReference>
<dbReference type="Proteomes" id="UP000031623">
    <property type="component" value="Chromosome"/>
</dbReference>
<dbReference type="InterPro" id="IPR000086">
    <property type="entry name" value="NUDIX_hydrolase_dom"/>
</dbReference>
<dbReference type="CDD" id="cd04664">
    <property type="entry name" value="NUDIX_DHNTPase_like"/>
    <property type="match status" value="1"/>
</dbReference>
<evidence type="ECO:0000313" key="6">
    <source>
        <dbReference type="Proteomes" id="UP000031623"/>
    </source>
</evidence>
<dbReference type="STRING" id="40754.THII_0936"/>
<dbReference type="PROSITE" id="PS51462">
    <property type="entry name" value="NUDIX"/>
    <property type="match status" value="1"/>
</dbReference>
<dbReference type="GO" id="GO:0046656">
    <property type="term" value="P:folic acid biosynthetic process"/>
    <property type="evidence" value="ECO:0007669"/>
    <property type="project" value="InterPro"/>
</dbReference>
<feature type="binding site" evidence="3">
    <location>
        <position position="61"/>
    </location>
    <ligand>
        <name>Mg(2+)</name>
        <dbReference type="ChEBI" id="CHEBI:18420"/>
    </ligand>
</feature>
<dbReference type="PANTHER" id="PTHR43736">
    <property type="entry name" value="ADP-RIBOSE PYROPHOSPHATASE"/>
    <property type="match status" value="1"/>
</dbReference>
<keyword evidence="6" id="KW-1185">Reference proteome</keyword>
<feature type="binding site" evidence="2">
    <location>
        <position position="30"/>
    </location>
    <ligand>
        <name>substrate</name>
    </ligand>
</feature>
<feature type="domain" description="Nudix hydrolase" evidence="4">
    <location>
        <begin position="7"/>
        <end position="146"/>
    </location>
</feature>
<accession>A0A090AC18</accession>
<keyword evidence="1 5" id="KW-0378">Hydrolase</keyword>
<dbReference type="OrthoDB" id="7066556at2"/>
<sequence length="149" mass="17429">MNYLNRPYKRPESVLVVIYTVDAQVLLLQRGDIPTFWQSVTGSLQKDETPLSAAKREVWEETGLMTDSNLQDRQQQNRFEIKPPWKIRYAPEVTHNIEHVFTLVLSRCQPIQLNPHEHSAYCWLSRAEALEKVTSYTNREAILQYVLPC</sequence>
<evidence type="ECO:0000259" key="4">
    <source>
        <dbReference type="PROSITE" id="PS51462"/>
    </source>
</evidence>
<gene>
    <name evidence="5" type="ORF">THII_0936</name>
</gene>
<protein>
    <submittedName>
        <fullName evidence="5">NUDIX hydrolase</fullName>
    </submittedName>
</protein>
<proteinExistence type="predicted"/>
<dbReference type="Gene3D" id="3.90.79.10">
    <property type="entry name" value="Nucleoside Triphosphate Pyrophosphohydrolase"/>
    <property type="match status" value="1"/>
</dbReference>
<dbReference type="EMBL" id="AP014633">
    <property type="protein sequence ID" value="BAP55233.1"/>
    <property type="molecule type" value="Genomic_DNA"/>
</dbReference>
<feature type="binding site" evidence="2">
    <location>
        <position position="9"/>
    </location>
    <ligand>
        <name>substrate</name>
    </ligand>
</feature>
<name>A0A090AC18_9GAMM</name>
<evidence type="ECO:0000256" key="2">
    <source>
        <dbReference type="PIRSR" id="PIRSR603564-1"/>
    </source>
</evidence>
<evidence type="ECO:0000256" key="1">
    <source>
        <dbReference type="ARBA" id="ARBA00022801"/>
    </source>
</evidence>
<dbReference type="KEGG" id="tig:THII_0936"/>
<dbReference type="PANTHER" id="PTHR43736:SF1">
    <property type="entry name" value="DIHYDRONEOPTERIN TRIPHOSPHATE DIPHOSPHATASE"/>
    <property type="match status" value="1"/>
</dbReference>
<dbReference type="PRINTS" id="PR01404">
    <property type="entry name" value="NPPPHYDRLASE"/>
</dbReference>
<keyword evidence="3" id="KW-0479">Metal-binding</keyword>
<dbReference type="PROSITE" id="PS00893">
    <property type="entry name" value="NUDIX_BOX"/>
    <property type="match status" value="1"/>
</dbReference>
<dbReference type="GO" id="GO:0019177">
    <property type="term" value="F:dihydroneopterin triphosphate pyrophosphohydrolase activity"/>
    <property type="evidence" value="ECO:0007669"/>
    <property type="project" value="InterPro"/>
</dbReference>
<comment type="cofactor">
    <cofactor evidence="3">
        <name>Mg(2+)</name>
        <dbReference type="ChEBI" id="CHEBI:18420"/>
    </cofactor>
    <text evidence="3">Binds 1 Mg(2+) ion per subunit.</text>
</comment>
<evidence type="ECO:0000313" key="5">
    <source>
        <dbReference type="EMBL" id="BAP55233.1"/>
    </source>
</evidence>
<evidence type="ECO:0000256" key="3">
    <source>
        <dbReference type="PIRSR" id="PIRSR603564-2"/>
    </source>
</evidence>
<keyword evidence="3" id="KW-0460">Magnesium</keyword>
<dbReference type="HOGENOM" id="CLU_128620_0_0_6"/>
<feature type="binding site" evidence="3">
    <location>
        <position position="57"/>
    </location>
    <ligand>
        <name>Mg(2+)</name>
        <dbReference type="ChEBI" id="CHEBI:18420"/>
    </ligand>
</feature>